<comment type="similarity">
    <text evidence="3">Belongs to the cyanase family.</text>
</comment>
<keyword evidence="6" id="KW-1185">Reference proteome</keyword>
<evidence type="ECO:0000256" key="2">
    <source>
        <dbReference type="ARBA" id="ARBA00023239"/>
    </source>
</evidence>
<evidence type="ECO:0000259" key="4">
    <source>
        <dbReference type="SMART" id="SM01116"/>
    </source>
</evidence>
<dbReference type="Proteomes" id="UP000237144">
    <property type="component" value="Unassembled WGS sequence"/>
</dbReference>
<dbReference type="NCBIfam" id="TIGR00673">
    <property type="entry name" value="cynS"/>
    <property type="match status" value="1"/>
</dbReference>
<dbReference type="PANTHER" id="PTHR34186">
    <property type="entry name" value="CYANATE HYDRATASE"/>
    <property type="match status" value="1"/>
</dbReference>
<dbReference type="SUPFAM" id="SSF47413">
    <property type="entry name" value="lambda repressor-like DNA-binding domains"/>
    <property type="match status" value="1"/>
</dbReference>
<dbReference type="PANTHER" id="PTHR34186:SF2">
    <property type="entry name" value="CYANATE HYDRATASE"/>
    <property type="match status" value="1"/>
</dbReference>
<accession>A0A2S5B662</accession>
<feature type="active site" evidence="3">
    <location>
        <position position="103"/>
    </location>
</feature>
<proteinExistence type="inferred from homology"/>
<feature type="active site" evidence="3">
    <location>
        <position position="77"/>
    </location>
</feature>
<evidence type="ECO:0000256" key="3">
    <source>
        <dbReference type="HAMAP-Rule" id="MF_03139"/>
    </source>
</evidence>
<dbReference type="PIRSF" id="PIRSF001263">
    <property type="entry name" value="Cyanate_hydratas"/>
    <property type="match status" value="1"/>
</dbReference>
<comment type="function">
    <text evidence="1 3">Catalyzes the reaction of cyanate with bicarbonate to produce ammonia and carbon dioxide.</text>
</comment>
<dbReference type="Gene3D" id="1.10.260.40">
    <property type="entry name" value="lambda repressor-like DNA-binding domains"/>
    <property type="match status" value="1"/>
</dbReference>
<sequence>MTFEQIAQKLGRDEIWVAALFYGQASPLDDAKPTKEEVQKLGSVLDMSSLDDHFHEHWYPDRGQLGPMPPQDPTLYRLYEIVGVYGYAIKSCIHEKFGDGIMSAINFSAKVEKIQKKGADTVRITYEGKWLPYDFHTE</sequence>
<comment type="caution">
    <text evidence="5">The sequence shown here is derived from an EMBL/GenBank/DDBJ whole genome shotgun (WGS) entry which is preliminary data.</text>
</comment>
<dbReference type="Gene3D" id="3.30.1160.10">
    <property type="entry name" value="Cyanate lyase, C-terminal domain"/>
    <property type="match status" value="1"/>
</dbReference>
<dbReference type="STRING" id="741276.A0A2S5B662"/>
<dbReference type="InterPro" id="IPR003712">
    <property type="entry name" value="Cyanate_lyase_C"/>
</dbReference>
<name>A0A2S5B662_9BASI</name>
<dbReference type="SMART" id="SM01116">
    <property type="entry name" value="Cyanate_lyase"/>
    <property type="match status" value="1"/>
</dbReference>
<keyword evidence="2 3" id="KW-0456">Lyase</keyword>
<dbReference type="SUPFAM" id="SSF55234">
    <property type="entry name" value="Cyanase C-terminal domain"/>
    <property type="match status" value="1"/>
</dbReference>
<dbReference type="OrthoDB" id="10019422at2759"/>
<dbReference type="InterPro" id="IPR010982">
    <property type="entry name" value="Lambda_DNA-bd_dom_sf"/>
</dbReference>
<dbReference type="PRINTS" id="PR01693">
    <property type="entry name" value="CYANASE"/>
</dbReference>
<evidence type="ECO:0000256" key="1">
    <source>
        <dbReference type="ARBA" id="ARBA00003561"/>
    </source>
</evidence>
<feature type="domain" description="Cyanate lyase C-terminal" evidence="4">
    <location>
        <begin position="64"/>
        <end position="135"/>
    </location>
</feature>
<evidence type="ECO:0000313" key="6">
    <source>
        <dbReference type="Proteomes" id="UP000237144"/>
    </source>
</evidence>
<dbReference type="HAMAP" id="MF_00535">
    <property type="entry name" value="Cyanate_hydrat"/>
    <property type="match status" value="1"/>
</dbReference>
<dbReference type="InterPro" id="IPR008076">
    <property type="entry name" value="Cyanase"/>
</dbReference>
<evidence type="ECO:0000313" key="5">
    <source>
        <dbReference type="EMBL" id="POY72225.1"/>
    </source>
</evidence>
<feature type="active site" evidence="3">
    <location>
        <position position="80"/>
    </location>
</feature>
<reference evidence="5 6" key="1">
    <citation type="journal article" date="2018" name="Front. Microbiol.">
        <title>Prospects for Fungal Bioremediation of Acidic Radioactive Waste Sites: Characterization and Genome Sequence of Rhodotorula taiwanensis MD1149.</title>
        <authorList>
            <person name="Tkavc R."/>
            <person name="Matrosova V.Y."/>
            <person name="Grichenko O.E."/>
            <person name="Gostincar C."/>
            <person name="Volpe R.P."/>
            <person name="Klimenkova P."/>
            <person name="Gaidamakova E.K."/>
            <person name="Zhou C.E."/>
            <person name="Stewart B.J."/>
            <person name="Lyman M.G."/>
            <person name="Malfatti S.A."/>
            <person name="Rubinfeld B."/>
            <person name="Courtot M."/>
            <person name="Singh J."/>
            <person name="Dalgard C.L."/>
            <person name="Hamilton T."/>
            <person name="Frey K.G."/>
            <person name="Gunde-Cimerman N."/>
            <person name="Dugan L."/>
            <person name="Daly M.J."/>
        </authorList>
    </citation>
    <scope>NUCLEOTIDE SEQUENCE [LARGE SCALE GENOMIC DNA]</scope>
    <source>
        <strain evidence="5 6">MD1149</strain>
    </source>
</reference>
<dbReference type="CDD" id="cd00559">
    <property type="entry name" value="Cyanase_C"/>
    <property type="match status" value="1"/>
</dbReference>
<dbReference type="InterPro" id="IPR036581">
    <property type="entry name" value="Cyanate_lyase_C_sf"/>
</dbReference>
<comment type="catalytic activity">
    <reaction evidence="3">
        <text>cyanate + hydrogencarbonate + 3 H(+) = NH4(+) + 2 CO2</text>
        <dbReference type="Rhea" id="RHEA:11120"/>
        <dbReference type="ChEBI" id="CHEBI:15378"/>
        <dbReference type="ChEBI" id="CHEBI:16526"/>
        <dbReference type="ChEBI" id="CHEBI:17544"/>
        <dbReference type="ChEBI" id="CHEBI:28938"/>
        <dbReference type="ChEBI" id="CHEBI:29195"/>
        <dbReference type="EC" id="4.2.1.104"/>
    </reaction>
</comment>
<dbReference type="EC" id="4.2.1.104" evidence="3"/>
<dbReference type="Pfam" id="PF02560">
    <property type="entry name" value="Cyanate_lyase"/>
    <property type="match status" value="1"/>
</dbReference>
<protein>
    <recommendedName>
        <fullName evidence="3">Cyanate hydratase</fullName>
        <shortName evidence="3">Cyanase</shortName>
        <ecNumber evidence="3">4.2.1.104</ecNumber>
    </recommendedName>
    <alternativeName>
        <fullName evidence="3">Cyanate hydrolase</fullName>
    </alternativeName>
    <alternativeName>
        <fullName evidence="3">Cyanate lyase</fullName>
    </alternativeName>
</protein>
<organism evidence="5 6">
    <name type="scientific">Rhodotorula taiwanensis</name>
    <dbReference type="NCBI Taxonomy" id="741276"/>
    <lineage>
        <taxon>Eukaryota</taxon>
        <taxon>Fungi</taxon>
        <taxon>Dikarya</taxon>
        <taxon>Basidiomycota</taxon>
        <taxon>Pucciniomycotina</taxon>
        <taxon>Microbotryomycetes</taxon>
        <taxon>Sporidiobolales</taxon>
        <taxon>Sporidiobolaceae</taxon>
        <taxon>Rhodotorula</taxon>
    </lineage>
</organism>
<gene>
    <name evidence="3" type="primary">cyn1</name>
    <name evidence="5" type="ORF">BMF94_4731</name>
</gene>
<dbReference type="AlphaFoldDB" id="A0A2S5B662"/>
<dbReference type="GO" id="GO:0008824">
    <property type="term" value="F:cyanate hydratase activity"/>
    <property type="evidence" value="ECO:0007669"/>
    <property type="project" value="UniProtKB-UniRule"/>
</dbReference>
<dbReference type="EMBL" id="PJQD01000055">
    <property type="protein sequence ID" value="POY72225.1"/>
    <property type="molecule type" value="Genomic_DNA"/>
</dbReference>
<dbReference type="GO" id="GO:0003677">
    <property type="term" value="F:DNA binding"/>
    <property type="evidence" value="ECO:0007669"/>
    <property type="project" value="InterPro"/>
</dbReference>